<dbReference type="HOGENOM" id="CLU_106273_0_1_11"/>
<dbReference type="AlphaFoldDB" id="C7MH76"/>
<name>C7MH76_BRAFD</name>
<protein>
    <recommendedName>
        <fullName evidence="4">Phage holin family protein</fullName>
    </recommendedName>
</protein>
<dbReference type="EMBL" id="CP001643">
    <property type="protein sequence ID" value="ACU86524.1"/>
    <property type="molecule type" value="Genomic_DNA"/>
</dbReference>
<organism evidence="2 3">
    <name type="scientific">Brachybacterium faecium (strain ATCC 43885 / DSM 4810 / JCM 11609 / LMG 19847 / NBRC 14762 / NCIMB 9860 / 6-10)</name>
    <dbReference type="NCBI Taxonomy" id="446465"/>
    <lineage>
        <taxon>Bacteria</taxon>
        <taxon>Bacillati</taxon>
        <taxon>Actinomycetota</taxon>
        <taxon>Actinomycetes</taxon>
        <taxon>Micrococcales</taxon>
        <taxon>Dermabacteraceae</taxon>
        <taxon>Brachybacterium</taxon>
    </lineage>
</organism>
<dbReference type="Proteomes" id="UP000001919">
    <property type="component" value="Chromosome"/>
</dbReference>
<evidence type="ECO:0000313" key="3">
    <source>
        <dbReference type="Proteomes" id="UP000001919"/>
    </source>
</evidence>
<sequence length="138" mass="14524">MPRRERPVSTSPSPEETSIADLVDRLSAQTSRLVRDELKLARAEYAEKAKQGGTAAGLFGAGAVLAWFGVGALLATLILVLSLVLPAWAAALIVTAVVFAAAGIAALLGKKTTEGLTATPERTLETVRRDATEIKERI</sequence>
<dbReference type="InterPro" id="IPR009937">
    <property type="entry name" value="Phage_holin_3_6"/>
</dbReference>
<accession>C7MH76</accession>
<keyword evidence="1" id="KW-1133">Transmembrane helix</keyword>
<dbReference type="OrthoDB" id="4870234at2"/>
<keyword evidence="3" id="KW-1185">Reference proteome</keyword>
<dbReference type="eggNOG" id="ENOG5032SHV">
    <property type="taxonomic scope" value="Bacteria"/>
</dbReference>
<feature type="transmembrane region" description="Helical" evidence="1">
    <location>
        <begin position="58"/>
        <end position="81"/>
    </location>
</feature>
<dbReference type="Pfam" id="PF07332">
    <property type="entry name" value="Phage_holin_3_6"/>
    <property type="match status" value="1"/>
</dbReference>
<dbReference type="KEGG" id="bfa:Bfae_27570"/>
<feature type="transmembrane region" description="Helical" evidence="1">
    <location>
        <begin position="87"/>
        <end position="108"/>
    </location>
</feature>
<evidence type="ECO:0008006" key="4">
    <source>
        <dbReference type="Google" id="ProtNLM"/>
    </source>
</evidence>
<dbReference type="PATRIC" id="fig|446465.5.peg.2725"/>
<keyword evidence="1" id="KW-0472">Membrane</keyword>
<reference evidence="2 3" key="1">
    <citation type="journal article" date="2009" name="Stand. Genomic Sci.">
        <title>Complete genome sequence of Brachybacterium faecium type strain (Schefferle 6-10).</title>
        <authorList>
            <person name="Lapidus A."/>
            <person name="Pukall R."/>
            <person name="Labuttii K."/>
            <person name="Copeland A."/>
            <person name="Del Rio T.G."/>
            <person name="Nolan M."/>
            <person name="Chen F."/>
            <person name="Lucas S."/>
            <person name="Tice H."/>
            <person name="Cheng J.F."/>
            <person name="Bruce D."/>
            <person name="Goodwin L."/>
            <person name="Pitluck S."/>
            <person name="Rohde M."/>
            <person name="Goker M."/>
            <person name="Pati A."/>
            <person name="Ivanova N."/>
            <person name="Mavrommatis K."/>
            <person name="Chen A."/>
            <person name="Palaniappan K."/>
            <person name="D'haeseleer P."/>
            <person name="Chain P."/>
            <person name="Bristow J."/>
            <person name="Eisen J.A."/>
            <person name="Markowitz V."/>
            <person name="Hugenholtz P."/>
            <person name="Kyrpides N.C."/>
            <person name="Klenk H.P."/>
        </authorList>
    </citation>
    <scope>NUCLEOTIDE SEQUENCE [LARGE SCALE GENOMIC DNA]</scope>
    <source>
        <strain evidence="3">ATCC 43885 / DSM 4810 / JCM 11609 / LMG 19847 / NBRC 14762 / NCIMB 9860 / 6-10</strain>
    </source>
</reference>
<evidence type="ECO:0000256" key="1">
    <source>
        <dbReference type="SAM" id="Phobius"/>
    </source>
</evidence>
<gene>
    <name evidence="2" type="ordered locus">Bfae_27570</name>
</gene>
<keyword evidence="1" id="KW-0812">Transmembrane</keyword>
<evidence type="ECO:0000313" key="2">
    <source>
        <dbReference type="EMBL" id="ACU86524.1"/>
    </source>
</evidence>
<proteinExistence type="predicted"/>
<dbReference type="STRING" id="446465.Bfae_27570"/>